<comment type="caution">
    <text evidence="1">The sequence shown here is derived from an EMBL/GenBank/DDBJ whole genome shotgun (WGS) entry which is preliminary data.</text>
</comment>
<dbReference type="Proteomes" id="UP001331761">
    <property type="component" value="Unassembled WGS sequence"/>
</dbReference>
<feature type="non-terminal residue" evidence="1">
    <location>
        <position position="51"/>
    </location>
</feature>
<dbReference type="EMBL" id="WIXE01019641">
    <property type="protein sequence ID" value="KAK5969877.1"/>
    <property type="molecule type" value="Genomic_DNA"/>
</dbReference>
<keyword evidence="2" id="KW-1185">Reference proteome</keyword>
<sequence>MMWIFIVFAFAYSRHRLRMLLAERSRYNELSFIRDWFEEQRREEKDRGVHE</sequence>
<name>A0AAN8F0M4_TRICO</name>
<gene>
    <name evidence="1" type="ORF">GCK32_022124</name>
</gene>
<reference evidence="1 2" key="1">
    <citation type="submission" date="2019-10" db="EMBL/GenBank/DDBJ databases">
        <title>Assembly and Annotation for the nematode Trichostrongylus colubriformis.</title>
        <authorList>
            <person name="Martin J."/>
        </authorList>
    </citation>
    <scope>NUCLEOTIDE SEQUENCE [LARGE SCALE GENOMIC DNA]</scope>
    <source>
        <strain evidence="1">G859</strain>
        <tissue evidence="1">Whole worm</tissue>
    </source>
</reference>
<proteinExistence type="predicted"/>
<protein>
    <submittedName>
        <fullName evidence="1">Uncharacterized protein</fullName>
    </submittedName>
</protein>
<dbReference type="AlphaFoldDB" id="A0AAN8F0M4"/>
<evidence type="ECO:0000313" key="1">
    <source>
        <dbReference type="EMBL" id="KAK5969877.1"/>
    </source>
</evidence>
<organism evidence="1 2">
    <name type="scientific">Trichostrongylus colubriformis</name>
    <name type="common">Black scour worm</name>
    <dbReference type="NCBI Taxonomy" id="6319"/>
    <lineage>
        <taxon>Eukaryota</taxon>
        <taxon>Metazoa</taxon>
        <taxon>Ecdysozoa</taxon>
        <taxon>Nematoda</taxon>
        <taxon>Chromadorea</taxon>
        <taxon>Rhabditida</taxon>
        <taxon>Rhabditina</taxon>
        <taxon>Rhabditomorpha</taxon>
        <taxon>Strongyloidea</taxon>
        <taxon>Trichostrongylidae</taxon>
        <taxon>Trichostrongylus</taxon>
    </lineage>
</organism>
<accession>A0AAN8F0M4</accession>
<evidence type="ECO:0000313" key="2">
    <source>
        <dbReference type="Proteomes" id="UP001331761"/>
    </source>
</evidence>